<feature type="domain" description="Ig-like" evidence="13">
    <location>
        <begin position="977"/>
        <end position="1059"/>
    </location>
</feature>
<dbReference type="Gene3D" id="2.60.40.10">
    <property type="entry name" value="Immunoglobulins"/>
    <property type="match status" value="6"/>
</dbReference>
<comment type="caution">
    <text evidence="15">The sequence shown here is derived from an EMBL/GenBank/DDBJ whole genome shotgun (WGS) entry which is preliminary data.</text>
</comment>
<evidence type="ECO:0000256" key="1">
    <source>
        <dbReference type="ARBA" id="ARBA00004236"/>
    </source>
</evidence>
<evidence type="ECO:0000259" key="14">
    <source>
        <dbReference type="PROSITE" id="PS51406"/>
    </source>
</evidence>
<dbReference type="InterPro" id="IPR013098">
    <property type="entry name" value="Ig_I-set"/>
</dbReference>
<dbReference type="Gene3D" id="3.90.215.10">
    <property type="entry name" value="Gamma Fibrinogen, chain A, domain 1"/>
    <property type="match status" value="2"/>
</dbReference>
<feature type="region of interest" description="Disordered" evidence="11">
    <location>
        <begin position="742"/>
        <end position="786"/>
    </location>
</feature>
<feature type="compositionally biased region" description="Basic and acidic residues" evidence="11">
    <location>
        <begin position="57"/>
        <end position="67"/>
    </location>
</feature>
<gene>
    <name evidence="15" type="ORF">pdam_00008252</name>
</gene>
<evidence type="ECO:0000256" key="4">
    <source>
        <dbReference type="ARBA" id="ARBA00022530"/>
    </source>
</evidence>
<feature type="domain" description="Ig-like" evidence="13">
    <location>
        <begin position="272"/>
        <end position="358"/>
    </location>
</feature>
<dbReference type="Pfam" id="PF01391">
    <property type="entry name" value="Collagen"/>
    <property type="match status" value="2"/>
</dbReference>
<evidence type="ECO:0008006" key="17">
    <source>
        <dbReference type="Google" id="ProtNLM"/>
    </source>
</evidence>
<evidence type="ECO:0000256" key="12">
    <source>
        <dbReference type="SAM" id="Phobius"/>
    </source>
</evidence>
<dbReference type="Pfam" id="PF13927">
    <property type="entry name" value="Ig_3"/>
    <property type="match status" value="2"/>
</dbReference>
<feature type="transmembrane region" description="Helical" evidence="12">
    <location>
        <begin position="6"/>
        <end position="32"/>
    </location>
</feature>
<accession>A0A3M6UU59</accession>
<keyword evidence="12" id="KW-0812">Transmembrane</keyword>
<dbReference type="PANTHER" id="PTHR19143">
    <property type="entry name" value="FIBRINOGEN/TENASCIN/ANGIOPOEITIN"/>
    <property type="match status" value="1"/>
</dbReference>
<dbReference type="SMART" id="SM00186">
    <property type="entry name" value="FBG"/>
    <property type="match status" value="2"/>
</dbReference>
<reference evidence="15 16" key="1">
    <citation type="journal article" date="2018" name="Sci. Rep.">
        <title>Comparative analysis of the Pocillopora damicornis genome highlights role of immune system in coral evolution.</title>
        <authorList>
            <person name="Cunning R."/>
            <person name="Bay R.A."/>
            <person name="Gillette P."/>
            <person name="Baker A.C."/>
            <person name="Traylor-Knowles N."/>
        </authorList>
    </citation>
    <scope>NUCLEOTIDE SEQUENCE [LARGE SCALE GENOMIC DNA]</scope>
    <source>
        <strain evidence="15">RSMAS</strain>
        <tissue evidence="15">Whole animal</tissue>
    </source>
</reference>
<evidence type="ECO:0000256" key="9">
    <source>
        <dbReference type="ARBA" id="ARBA00023319"/>
    </source>
</evidence>
<feature type="compositionally biased region" description="Basic and acidic residues" evidence="11">
    <location>
        <begin position="694"/>
        <end position="710"/>
    </location>
</feature>
<feature type="domain" description="Fibrinogen C-terminal" evidence="14">
    <location>
        <begin position="443"/>
        <end position="621"/>
    </location>
</feature>
<keyword evidence="3" id="KW-1003">Cell membrane</keyword>
<keyword evidence="8" id="KW-0325">Glycoprotein</keyword>
<feature type="domain" description="Ig-like" evidence="13">
    <location>
        <begin position="184"/>
        <end position="267"/>
    </location>
</feature>
<sequence length="1263" mass="137989">MSSVGGSSRLLVVCCCVSFISILLYCVGFVILELQLEAYRERLETFEIKEKGLEETRAQENATKELRPPNVQSLRSSGKERSPRAAETPPKGDNDVLTPEIQQQINRSVYSVTKKICTGRSQICVQGPPGKVGPRGPHGPPGYPGLPGPPGIKGQKGDPGEPTSLTPTSLQPFRGQAADVISAPGIVVTPAVSTVALGQSASFQCLAKKNMDVTVSWFKEVGSLPSERYSIIKGSLHIKNATVGDNGMYVCTIRTDQGTAQASVTLNVKARPLISLSAGPIYSESGKEVKLPLCQVIGYPPPVVSWTKLFGDLPAGRATVHGHTLTIAKADKKDSGTYICTASNAMGTTHSMTSLIVNVVPQFTVKPPEKIELYHGQSVTLNCSAEGHPVPSITWTRCKGDIAADRSEMEEEQLKINSLTAKDSGTYICSAQSEFVHVETEVQLIVKTARDCAELFAAGFKDSGVYTVNPANKTSFEVYCDMTTDGGGWTVFHKRFDGFVGFYRDWDEYKNGFGDVRGEFWLGNEKIHQLTEIPSQLRVEVHSTSQGNKFAKYNNFTVTNEASNYTLFVGFYSGDSLDQLTYHNSMAFSTKDRDNDKGDWDCAKYYKGGWWYNNCQYSNLNRSSRLLVVCCCVSFISILLYCVGFVILELQLEAYRERLETFEIKEKDLEETRAQENATKELRPPNVQSLSSSGKERSPRAAETPPKGDNDVLTPEIQQQINRSIYSVTKKICTSRSQICVQGPPGKVGPRGPHGPPGYPGLPGPPGIKGQKGEPGKPTSLTPTSLQPFRGQAADVISTPGIVVTPAVSTVALGQSASFQCLAKKNMDVTVSWFKEAGSLPSGRYSIIKGSLHIKNATVGDNGMYVCTIRTDQGTAQASVTLNVKARPLISLPTGPIYTESGKEVKLPLCQVIGYPPPVVSWTKLFGDLPGGRATVHGHTLTIAKADKKDSGTYICTASNAMGTTHSMTSLIVNVVPQFTVKPPEKIELYHGQSVTLNCSAEGHPEPSITWTRCKGDIAADRSEMEGGQLKINSLTAKDSGTYICSAQSEFVHVETEVQLIVKTARDCTELFATGFKESGVYTVNPANKTSFEVYCDMTTDGGGWTVFHKRYNGFVGFYRDWDEYKNGFGDVRGEFWLGNEKIHQLTEIPSQLRVEINTTSAGNKYARYDNFTVTNEASNYTLFVGFYSGDANDQLTYHSSMAFTTKDRDNDKNGGNCAISQKGAWWYNSCYHSNLNSNYGGSDYNWNWGLKGSQMKLKPKSP</sequence>
<dbReference type="InterPro" id="IPR050373">
    <property type="entry name" value="Fibrinogen_C-term_domain"/>
</dbReference>
<name>A0A3M6UU59_POCDA</name>
<evidence type="ECO:0000256" key="6">
    <source>
        <dbReference type="ARBA" id="ARBA00023136"/>
    </source>
</evidence>
<feature type="compositionally biased region" description="Basic and acidic residues" evidence="11">
    <location>
        <begin position="673"/>
        <end position="683"/>
    </location>
</feature>
<feature type="region of interest" description="Disordered" evidence="11">
    <location>
        <begin position="673"/>
        <end position="714"/>
    </location>
</feature>
<dbReference type="FunFam" id="2.60.40.10:FF:000005">
    <property type="entry name" value="Neuronal cell adhesion molecule"/>
    <property type="match status" value="1"/>
</dbReference>
<evidence type="ECO:0000256" key="10">
    <source>
        <dbReference type="SAM" id="Coils"/>
    </source>
</evidence>
<feature type="domain" description="Ig-like" evidence="13">
    <location>
        <begin position="800"/>
        <end position="883"/>
    </location>
</feature>
<feature type="domain" description="Ig-like" evidence="13">
    <location>
        <begin position="888"/>
        <end position="974"/>
    </location>
</feature>
<dbReference type="FunFam" id="2.60.40.10:FF:000032">
    <property type="entry name" value="palladin isoform X1"/>
    <property type="match status" value="1"/>
</dbReference>
<dbReference type="EMBL" id="RCHS01000744">
    <property type="protein sequence ID" value="RMX57127.1"/>
    <property type="molecule type" value="Genomic_DNA"/>
</dbReference>
<dbReference type="SUPFAM" id="SSF56496">
    <property type="entry name" value="Fibrinogen C-terminal domain-like"/>
    <property type="match status" value="2"/>
</dbReference>
<evidence type="ECO:0000259" key="13">
    <source>
        <dbReference type="PROSITE" id="PS50835"/>
    </source>
</evidence>
<dbReference type="AlphaFoldDB" id="A0A3M6UU59"/>
<dbReference type="InterPro" id="IPR002181">
    <property type="entry name" value="Fibrinogen_a/b/g_C_dom"/>
</dbReference>
<dbReference type="Pfam" id="PF00147">
    <property type="entry name" value="Fibrinogen_C"/>
    <property type="match status" value="2"/>
</dbReference>
<dbReference type="Proteomes" id="UP000275408">
    <property type="component" value="Unassembled WGS sequence"/>
</dbReference>
<comment type="subcellular location">
    <subcellularLocation>
        <location evidence="1">Cell membrane</location>
    </subcellularLocation>
    <subcellularLocation>
        <location evidence="2">Secreted</location>
        <location evidence="2">Extracellular space</location>
        <location evidence="2">Extracellular matrix</location>
    </subcellularLocation>
</comment>
<keyword evidence="16" id="KW-1185">Reference proteome</keyword>
<dbReference type="CDD" id="cd00087">
    <property type="entry name" value="FReD"/>
    <property type="match status" value="2"/>
</dbReference>
<feature type="domain" description="Ig-like" evidence="13">
    <location>
        <begin position="361"/>
        <end position="443"/>
    </location>
</feature>
<evidence type="ECO:0000256" key="8">
    <source>
        <dbReference type="ARBA" id="ARBA00023180"/>
    </source>
</evidence>
<dbReference type="InterPro" id="IPR008160">
    <property type="entry name" value="Collagen"/>
</dbReference>
<dbReference type="InterPro" id="IPR014716">
    <property type="entry name" value="Fibrinogen_a/b/g_C_1"/>
</dbReference>
<feature type="region of interest" description="Disordered" evidence="11">
    <location>
        <begin position="124"/>
        <end position="170"/>
    </location>
</feature>
<evidence type="ECO:0000256" key="7">
    <source>
        <dbReference type="ARBA" id="ARBA00023157"/>
    </source>
</evidence>
<evidence type="ECO:0000256" key="2">
    <source>
        <dbReference type="ARBA" id="ARBA00004498"/>
    </source>
</evidence>
<keyword evidence="4" id="KW-0272">Extracellular matrix</keyword>
<dbReference type="PROSITE" id="PS50835">
    <property type="entry name" value="IG_LIKE"/>
    <property type="match status" value="6"/>
</dbReference>
<feature type="compositionally biased region" description="Pro residues" evidence="11">
    <location>
        <begin position="753"/>
        <end position="766"/>
    </location>
</feature>
<keyword evidence="9" id="KW-0393">Immunoglobulin domain</keyword>
<dbReference type="GO" id="GO:0005886">
    <property type="term" value="C:plasma membrane"/>
    <property type="evidence" value="ECO:0007669"/>
    <property type="project" value="UniProtKB-SubCell"/>
</dbReference>
<dbReference type="NCBIfam" id="NF040941">
    <property type="entry name" value="GGGWT_bact"/>
    <property type="match status" value="2"/>
</dbReference>
<feature type="coiled-coil region" evidence="10">
    <location>
        <begin position="29"/>
        <end position="56"/>
    </location>
</feature>
<keyword evidence="7" id="KW-1015">Disulfide bond</keyword>
<feature type="transmembrane region" description="Helical" evidence="12">
    <location>
        <begin position="626"/>
        <end position="648"/>
    </location>
</feature>
<dbReference type="InterPro" id="IPR003599">
    <property type="entry name" value="Ig_sub"/>
</dbReference>
<keyword evidence="5" id="KW-0677">Repeat</keyword>
<dbReference type="GO" id="GO:0005615">
    <property type="term" value="C:extracellular space"/>
    <property type="evidence" value="ECO:0007669"/>
    <property type="project" value="TreeGrafter"/>
</dbReference>
<feature type="compositionally biased region" description="Basic and acidic residues" evidence="11">
    <location>
        <begin position="77"/>
        <end position="94"/>
    </location>
</feature>
<dbReference type="Pfam" id="PF07679">
    <property type="entry name" value="I-set"/>
    <property type="match status" value="4"/>
</dbReference>
<dbReference type="SMART" id="SM00408">
    <property type="entry name" value="IGc2"/>
    <property type="match status" value="6"/>
</dbReference>
<keyword evidence="12" id="KW-1133">Transmembrane helix</keyword>
<evidence type="ECO:0000256" key="3">
    <source>
        <dbReference type="ARBA" id="ARBA00022475"/>
    </source>
</evidence>
<feature type="region of interest" description="Disordered" evidence="11">
    <location>
        <begin position="57"/>
        <end position="98"/>
    </location>
</feature>
<evidence type="ECO:0000313" key="15">
    <source>
        <dbReference type="EMBL" id="RMX57127.1"/>
    </source>
</evidence>
<dbReference type="PROSITE" id="PS51406">
    <property type="entry name" value="FIBRINOGEN_C_2"/>
    <property type="match status" value="2"/>
</dbReference>
<protein>
    <recommendedName>
        <fullName evidence="17">Fibrinogen C-terminal domain-containing protein</fullName>
    </recommendedName>
</protein>
<dbReference type="InterPro" id="IPR036179">
    <property type="entry name" value="Ig-like_dom_sf"/>
</dbReference>
<proteinExistence type="predicted"/>
<organism evidence="15 16">
    <name type="scientific">Pocillopora damicornis</name>
    <name type="common">Cauliflower coral</name>
    <name type="synonym">Millepora damicornis</name>
    <dbReference type="NCBI Taxonomy" id="46731"/>
    <lineage>
        <taxon>Eukaryota</taxon>
        <taxon>Metazoa</taxon>
        <taxon>Cnidaria</taxon>
        <taxon>Anthozoa</taxon>
        <taxon>Hexacorallia</taxon>
        <taxon>Scleractinia</taxon>
        <taxon>Astrocoeniina</taxon>
        <taxon>Pocilloporidae</taxon>
        <taxon>Pocillopora</taxon>
    </lineage>
</organism>
<keyword evidence="10" id="KW-0175">Coiled coil</keyword>
<dbReference type="SMART" id="SM00406">
    <property type="entry name" value="IGv"/>
    <property type="match status" value="4"/>
</dbReference>
<keyword evidence="4" id="KW-0964">Secreted</keyword>
<dbReference type="InterPro" id="IPR013106">
    <property type="entry name" value="Ig_V-set"/>
</dbReference>
<dbReference type="SUPFAM" id="SSF48726">
    <property type="entry name" value="Immunoglobulin"/>
    <property type="match status" value="6"/>
</dbReference>
<keyword evidence="6 12" id="KW-0472">Membrane</keyword>
<evidence type="ECO:0000313" key="16">
    <source>
        <dbReference type="Proteomes" id="UP000275408"/>
    </source>
</evidence>
<dbReference type="InterPro" id="IPR013783">
    <property type="entry name" value="Ig-like_fold"/>
</dbReference>
<evidence type="ECO:0000256" key="5">
    <source>
        <dbReference type="ARBA" id="ARBA00022737"/>
    </source>
</evidence>
<dbReference type="InterPro" id="IPR003598">
    <property type="entry name" value="Ig_sub2"/>
</dbReference>
<feature type="domain" description="Fibrinogen C-terminal" evidence="14">
    <location>
        <begin position="1059"/>
        <end position="1262"/>
    </location>
</feature>
<dbReference type="InterPro" id="IPR036056">
    <property type="entry name" value="Fibrinogen-like_C"/>
</dbReference>
<dbReference type="SMART" id="SM00409">
    <property type="entry name" value="IG"/>
    <property type="match status" value="6"/>
</dbReference>
<evidence type="ECO:0000256" key="11">
    <source>
        <dbReference type="SAM" id="MobiDB-lite"/>
    </source>
</evidence>
<dbReference type="OrthoDB" id="5963459at2759"/>
<feature type="compositionally biased region" description="Pro residues" evidence="11">
    <location>
        <begin position="137"/>
        <end position="150"/>
    </location>
</feature>
<dbReference type="InterPro" id="IPR007110">
    <property type="entry name" value="Ig-like_dom"/>
</dbReference>